<dbReference type="GO" id="GO:0005881">
    <property type="term" value="C:cytoplasmic microtubule"/>
    <property type="evidence" value="ECO:0007669"/>
    <property type="project" value="TreeGrafter"/>
</dbReference>
<evidence type="ECO:0000256" key="6">
    <source>
        <dbReference type="SAM" id="MobiDB-lite"/>
    </source>
</evidence>
<dbReference type="eggNOG" id="ENOG502QVET">
    <property type="taxonomic scope" value="Eukaryota"/>
</dbReference>
<keyword evidence="2" id="KW-0963">Cytoplasm</keyword>
<reference evidence="7 8" key="1">
    <citation type="submission" date="2009-11" db="EMBL/GenBank/DDBJ databases">
        <title>Annotation of Allomyces macrogynus ATCC 38327.</title>
        <authorList>
            <consortium name="The Broad Institute Genome Sequencing Platform"/>
            <person name="Russ C."/>
            <person name="Cuomo C."/>
            <person name="Burger G."/>
            <person name="Gray M.W."/>
            <person name="Holland P.W.H."/>
            <person name="King N."/>
            <person name="Lang F.B.F."/>
            <person name="Roger A.J."/>
            <person name="Ruiz-Trillo I."/>
            <person name="Young S.K."/>
            <person name="Zeng Q."/>
            <person name="Gargeya S."/>
            <person name="Fitzgerald M."/>
            <person name="Haas B."/>
            <person name="Abouelleil A."/>
            <person name="Alvarado L."/>
            <person name="Arachchi H.M."/>
            <person name="Berlin A."/>
            <person name="Chapman S.B."/>
            <person name="Gearin G."/>
            <person name="Goldberg J."/>
            <person name="Griggs A."/>
            <person name="Gujja S."/>
            <person name="Hansen M."/>
            <person name="Heiman D."/>
            <person name="Howarth C."/>
            <person name="Larimer J."/>
            <person name="Lui A."/>
            <person name="MacDonald P.J.P."/>
            <person name="McCowen C."/>
            <person name="Montmayeur A."/>
            <person name="Murphy C."/>
            <person name="Neiman D."/>
            <person name="Pearson M."/>
            <person name="Priest M."/>
            <person name="Roberts A."/>
            <person name="Saif S."/>
            <person name="Shea T."/>
            <person name="Sisk P."/>
            <person name="Stolte C."/>
            <person name="Sykes S."/>
            <person name="Wortman J."/>
            <person name="Nusbaum C."/>
            <person name="Birren B."/>
        </authorList>
    </citation>
    <scope>NUCLEOTIDE SEQUENCE [LARGE SCALE GENOMIC DNA]</scope>
    <source>
        <strain evidence="7 8">ATCC 38327</strain>
    </source>
</reference>
<evidence type="ECO:0000256" key="5">
    <source>
        <dbReference type="ARBA" id="ARBA00035693"/>
    </source>
</evidence>
<protein>
    <recommendedName>
        <fullName evidence="5">Cilia-and flagella-associated protein 96</fullName>
    </recommendedName>
</protein>
<feature type="compositionally biased region" description="Basic and acidic residues" evidence="6">
    <location>
        <begin position="123"/>
        <end position="146"/>
    </location>
</feature>
<dbReference type="OrthoDB" id="283553at2759"/>
<keyword evidence="8" id="KW-1185">Reference proteome</keyword>
<dbReference type="PANTHER" id="PTHR31144">
    <property type="entry name" value="UPF0602 PROTEIN C4ORF47"/>
    <property type="match status" value="1"/>
</dbReference>
<evidence type="ECO:0000256" key="1">
    <source>
        <dbReference type="ARBA" id="ARBA00004300"/>
    </source>
</evidence>
<comment type="subcellular location">
    <subcellularLocation>
        <location evidence="1">Cytoplasm</location>
        <location evidence="1">Cytoskeleton</location>
        <location evidence="1">Microtubule organizing center</location>
        <location evidence="1">Centrosome</location>
    </subcellularLocation>
</comment>
<comment type="similarity">
    <text evidence="4">Belongs to the CFAP96 family.</text>
</comment>
<evidence type="ECO:0000313" key="7">
    <source>
        <dbReference type="EMBL" id="KNE62921.1"/>
    </source>
</evidence>
<sequence length="343" mass="37499">MGKKKVPALEGAGGEDGRRPTIERIGLFTESYLKFSPTTVPKRPQEAGKQFTTSPAKEDIYFSQKYTRAFEGEAYSDMVLVRRACRREQSQKNLVPAGFRPSNVTPRASGKGSIYGTLTHQYPLKDAKEPLAPRSSPEKAPPESRRNFYTSPPKVGGYGYLEGTIGKAPGYMPSPYDLEQKLNSEARETSKKKCVDAKPFIGSSHEKPYFDNNPFTGASPFTIGARNSSKAPATPWKPPSQSQPYLNTFPEYQAPHPHPPKAEIEAQVREQVEADKAARSAAGPLFKPVGTSCHSHPMTSLVALGVPCAPSTRLRAMMQALKPIPQEGAASAPREISQAFPTY</sequence>
<dbReference type="PANTHER" id="PTHR31144:SF1">
    <property type="entry name" value="UPF0602 PROTEIN C4ORF47"/>
    <property type="match status" value="1"/>
</dbReference>
<dbReference type="EMBL" id="GG745341">
    <property type="protein sequence ID" value="KNE62921.1"/>
    <property type="molecule type" value="Genomic_DNA"/>
</dbReference>
<feature type="region of interest" description="Disordered" evidence="6">
    <location>
        <begin position="1"/>
        <end position="21"/>
    </location>
</feature>
<feature type="region of interest" description="Disordered" evidence="6">
    <location>
        <begin position="226"/>
        <end position="259"/>
    </location>
</feature>
<keyword evidence="3" id="KW-0206">Cytoskeleton</keyword>
<reference evidence="8" key="2">
    <citation type="submission" date="2009-11" db="EMBL/GenBank/DDBJ databases">
        <title>The Genome Sequence of Allomyces macrogynus strain ATCC 38327.</title>
        <authorList>
            <consortium name="The Broad Institute Genome Sequencing Platform"/>
            <person name="Russ C."/>
            <person name="Cuomo C."/>
            <person name="Shea T."/>
            <person name="Young S.K."/>
            <person name="Zeng Q."/>
            <person name="Koehrsen M."/>
            <person name="Haas B."/>
            <person name="Borodovsky M."/>
            <person name="Guigo R."/>
            <person name="Alvarado L."/>
            <person name="Berlin A."/>
            <person name="Borenstein D."/>
            <person name="Chen Z."/>
            <person name="Engels R."/>
            <person name="Freedman E."/>
            <person name="Gellesch M."/>
            <person name="Goldberg J."/>
            <person name="Griggs A."/>
            <person name="Gujja S."/>
            <person name="Heiman D."/>
            <person name="Hepburn T."/>
            <person name="Howarth C."/>
            <person name="Jen D."/>
            <person name="Larson L."/>
            <person name="Lewis B."/>
            <person name="Mehta T."/>
            <person name="Park D."/>
            <person name="Pearson M."/>
            <person name="Roberts A."/>
            <person name="Saif S."/>
            <person name="Shenoy N."/>
            <person name="Sisk P."/>
            <person name="Stolte C."/>
            <person name="Sykes S."/>
            <person name="Walk T."/>
            <person name="White J."/>
            <person name="Yandava C."/>
            <person name="Burger G."/>
            <person name="Gray M.W."/>
            <person name="Holland P.W.H."/>
            <person name="King N."/>
            <person name="Lang F.B.F."/>
            <person name="Roger A.J."/>
            <person name="Ruiz-Trillo I."/>
            <person name="Lander E."/>
            <person name="Nusbaum C."/>
        </authorList>
    </citation>
    <scope>NUCLEOTIDE SEQUENCE [LARGE SCALE GENOMIC DNA]</scope>
    <source>
        <strain evidence="8">ATCC 38327</strain>
    </source>
</reference>
<organism evidence="7 8">
    <name type="scientific">Allomyces macrogynus (strain ATCC 38327)</name>
    <name type="common">Allomyces javanicus var. macrogynus</name>
    <dbReference type="NCBI Taxonomy" id="578462"/>
    <lineage>
        <taxon>Eukaryota</taxon>
        <taxon>Fungi</taxon>
        <taxon>Fungi incertae sedis</taxon>
        <taxon>Blastocladiomycota</taxon>
        <taxon>Blastocladiomycetes</taxon>
        <taxon>Blastocladiales</taxon>
        <taxon>Blastocladiaceae</taxon>
        <taxon>Allomyces</taxon>
    </lineage>
</organism>
<accession>A0A0L0SK98</accession>
<feature type="region of interest" description="Disordered" evidence="6">
    <location>
        <begin position="94"/>
        <end position="153"/>
    </location>
</feature>
<proteinExistence type="inferred from homology"/>
<dbReference type="STRING" id="578462.A0A0L0SK98"/>
<evidence type="ECO:0000256" key="3">
    <source>
        <dbReference type="ARBA" id="ARBA00023212"/>
    </source>
</evidence>
<dbReference type="Pfam" id="PF15239">
    <property type="entry name" value="CFAP96-like"/>
    <property type="match status" value="1"/>
</dbReference>
<evidence type="ECO:0000256" key="4">
    <source>
        <dbReference type="ARBA" id="ARBA00035656"/>
    </source>
</evidence>
<name>A0A0L0SK98_ALLM3</name>
<dbReference type="VEuPathDB" id="FungiDB:AMAG_08099"/>
<dbReference type="Proteomes" id="UP000054350">
    <property type="component" value="Unassembled WGS sequence"/>
</dbReference>
<dbReference type="InterPro" id="IPR029358">
    <property type="entry name" value="CFAP96"/>
</dbReference>
<dbReference type="AlphaFoldDB" id="A0A0L0SK98"/>
<gene>
    <name evidence="7" type="ORF">AMAG_08099</name>
</gene>
<evidence type="ECO:0000256" key="2">
    <source>
        <dbReference type="ARBA" id="ARBA00022490"/>
    </source>
</evidence>
<evidence type="ECO:0000313" key="8">
    <source>
        <dbReference type="Proteomes" id="UP000054350"/>
    </source>
</evidence>